<geneLocation type="chloroplast" evidence="11"/>
<dbReference type="RefSeq" id="YP_010471639.1">
    <property type="nucleotide sequence ID" value="NC_066067.1"/>
</dbReference>
<keyword evidence="7" id="KW-0547">Nucleotide-binding</keyword>
<keyword evidence="9" id="KW-1133">Transmembrane helix</keyword>
<dbReference type="InterPro" id="IPR027417">
    <property type="entry name" value="P-loop_NTPase"/>
</dbReference>
<feature type="transmembrane region" description="Helical" evidence="9">
    <location>
        <begin position="21"/>
        <end position="40"/>
    </location>
</feature>
<name>A0A976YHG7_9ASPA</name>
<evidence type="ECO:0000256" key="3">
    <source>
        <dbReference type="ARBA" id="ARBA00009361"/>
    </source>
</evidence>
<feature type="transmembrane region" description="Helical" evidence="9">
    <location>
        <begin position="632"/>
        <end position="650"/>
    </location>
</feature>
<evidence type="ECO:0000256" key="8">
    <source>
        <dbReference type="ARBA" id="ARBA00022840"/>
    </source>
</evidence>
<feature type="domain" description="Ycf2 N-terminal" evidence="10">
    <location>
        <begin position="579"/>
        <end position="1180"/>
    </location>
</feature>
<evidence type="ECO:0000259" key="10">
    <source>
        <dbReference type="Pfam" id="PF05695"/>
    </source>
</evidence>
<comment type="similarity">
    <text evidence="3">Belongs to the Ycf2 family.</text>
</comment>
<dbReference type="PANTHER" id="PTHR33078:SF92">
    <property type="entry name" value="PROTEIN YCF2"/>
    <property type="match status" value="1"/>
</dbReference>
<evidence type="ECO:0000256" key="6">
    <source>
        <dbReference type="ARBA" id="ARBA00022640"/>
    </source>
</evidence>
<feature type="transmembrane region" description="Helical" evidence="9">
    <location>
        <begin position="1062"/>
        <end position="1085"/>
    </location>
</feature>
<dbReference type="Pfam" id="PF05695">
    <property type="entry name" value="Ycf2"/>
    <property type="match status" value="2"/>
</dbReference>
<feature type="domain" description="Ycf2 N-terminal" evidence="10">
    <location>
        <begin position="1"/>
        <end position="264"/>
    </location>
</feature>
<evidence type="ECO:0000313" key="11">
    <source>
        <dbReference type="EMBL" id="UVG40997.1"/>
    </source>
</evidence>
<evidence type="ECO:0000256" key="9">
    <source>
        <dbReference type="SAM" id="Phobius"/>
    </source>
</evidence>
<keyword evidence="9" id="KW-0472">Membrane</keyword>
<keyword evidence="6 11" id="KW-0934">Plastid</keyword>
<evidence type="ECO:0000256" key="2">
    <source>
        <dbReference type="ARBA" id="ARBA00004470"/>
    </source>
</evidence>
<reference evidence="11" key="1">
    <citation type="submission" date="2022-05" db="EMBL/GenBank/DDBJ databases">
        <title>Unprecedent plastid genome of Gastrodia.</title>
        <authorList>
            <person name="Wen Y."/>
            <person name="Jin X."/>
        </authorList>
    </citation>
    <scope>NUCLEOTIDE SEQUENCE</scope>
    <source>
        <strain evidence="11">Jin.X.H.QY1007</strain>
    </source>
</reference>
<keyword evidence="8" id="KW-0067">ATP-binding</keyword>
<evidence type="ECO:0000256" key="4">
    <source>
        <dbReference type="ARBA" id="ARBA00018950"/>
    </source>
</evidence>
<dbReference type="Gene3D" id="1.10.8.60">
    <property type="match status" value="1"/>
</dbReference>
<dbReference type="SUPFAM" id="SSF52540">
    <property type="entry name" value="P-loop containing nucleoside triphosphate hydrolases"/>
    <property type="match status" value="1"/>
</dbReference>
<feature type="transmembrane region" description="Helical" evidence="9">
    <location>
        <begin position="405"/>
        <end position="427"/>
    </location>
</feature>
<protein>
    <recommendedName>
        <fullName evidence="4">Protein Ycf2</fullName>
    </recommendedName>
</protein>
<dbReference type="EMBL" id="ON515487">
    <property type="protein sequence ID" value="UVG40997.1"/>
    <property type="molecule type" value="Genomic_DNA"/>
</dbReference>
<evidence type="ECO:0000256" key="7">
    <source>
        <dbReference type="ARBA" id="ARBA00022741"/>
    </source>
</evidence>
<keyword evidence="5 11" id="KW-0150">Chloroplast</keyword>
<accession>A0A976YHG7</accession>
<dbReference type="GO" id="GO:0009507">
    <property type="term" value="C:chloroplast"/>
    <property type="evidence" value="ECO:0007669"/>
    <property type="project" value="UniProtKB-SubCell"/>
</dbReference>
<dbReference type="GO" id="GO:0005524">
    <property type="term" value="F:ATP binding"/>
    <property type="evidence" value="ECO:0007669"/>
    <property type="project" value="UniProtKB-KW"/>
</dbReference>
<dbReference type="PANTHER" id="PTHR33078">
    <property type="entry name" value="PROTEIN YCF2-RELATED"/>
    <property type="match status" value="1"/>
</dbReference>
<dbReference type="Gene3D" id="3.40.50.300">
    <property type="entry name" value="P-loop containing nucleotide triphosphate hydrolases"/>
    <property type="match status" value="1"/>
</dbReference>
<feature type="transmembrane region" description="Helical" evidence="9">
    <location>
        <begin position="591"/>
        <end position="612"/>
    </location>
</feature>
<dbReference type="GeneID" id="74848760"/>
<feature type="transmembrane region" description="Helical" evidence="9">
    <location>
        <begin position="1037"/>
        <end position="1056"/>
    </location>
</feature>
<keyword evidence="9" id="KW-0812">Transmembrane</keyword>
<comment type="subcellular location">
    <subcellularLocation>
        <location evidence="2">Plastid</location>
        <location evidence="2">Chloroplast stroma</location>
    </subcellularLocation>
</comment>
<organism evidence="11">
    <name type="scientific">Gastrodia uraiensis</name>
    <dbReference type="NCBI Taxonomy" id="2974006"/>
    <lineage>
        <taxon>Eukaryota</taxon>
        <taxon>Viridiplantae</taxon>
        <taxon>Streptophyta</taxon>
        <taxon>Embryophyta</taxon>
        <taxon>Tracheophyta</taxon>
        <taxon>Spermatophyta</taxon>
        <taxon>Magnoliopsida</taxon>
        <taxon>Liliopsida</taxon>
        <taxon>Asparagales</taxon>
        <taxon>Orchidaceae</taxon>
        <taxon>Epidendroideae</taxon>
        <taxon>Gastrodieae</taxon>
        <taxon>Gastrodia</taxon>
    </lineage>
</organism>
<evidence type="ECO:0000256" key="1">
    <source>
        <dbReference type="ARBA" id="ARBA00002329"/>
    </source>
</evidence>
<dbReference type="InterPro" id="IPR056777">
    <property type="entry name" value="Ycf2_N"/>
</dbReference>
<evidence type="ECO:0000256" key="5">
    <source>
        <dbReference type="ARBA" id="ARBA00022528"/>
    </source>
</evidence>
<proteinExistence type="inferred from homology"/>
<gene>
    <name evidence="11" type="primary">ycf2</name>
</gene>
<comment type="function">
    <text evidence="1">Probable ATPase of unknown function. Its presence in a non-photosynthetic plant (Epifagus virginiana) and experiments in tobacco indicate that it has an essential function which is probably not related to photosynthesis.</text>
</comment>
<feature type="transmembrane region" description="Helical" evidence="9">
    <location>
        <begin position="71"/>
        <end position="91"/>
    </location>
</feature>
<sequence>MKLNKIKYWIFELIEIKNHRYLLNLWTNYNLVIFLTRILLQQEHFMKLFYFRNWNIRFFSRDPNSSKYNGFLSYLLFLFIFFFSIIILFHIKNKIIIEKKNIYLINILPINYNLIQSIKNTLKESIWSYNINNLKESLLHYFIYFINNEEEILLSIPIKKKHIYEFEFYRGSQWWRDWFVKKVTRIFLSCHLFQPKGILSEIFISLRNKDKKYIEFIFCYYIYDLKYKEKEYEYKERSFNFNLEQLLVILGNKSVCYIIYTFYKEALTINKDKNNSFGKLHKLYFKVLSNIKYDFARSILMRILIYKHIYKHNGKYSKFIDFIDIHNPFMNMNKDSKYINFIYNTNINKTNINKLNDKLIIFNTSFIQTENKLYPFNLKTSYLDNILLEIENRFFIKSLISLMKVFVLNITRYSYSFLYNIILYLYMGSKLLKNFDRNVESKEMGEIFKIILYFINLNNMNMNKKNIYLGTRSKFIINEQIMMSYTLYYNILNFEFECILFQLQKILDIFTIKNIKLKYFNLISKEFQIEINKAISTIPIIKYTYTIKKKLSNFENSKNKDNKNFFDTIIYQTNNTYSCKILLFLHKSLNYLYYLFLNISNINISNISNTYIYRIYRFFKFKIHMHIKYKYIYIYIYLYLILYQIDLYKYNIIENQFIKNKSFLMYGKQDALQKSLQKYKYKYLYLFKKEEEESYIKSYVKKNLSFSIRLHDKDNWLEASNLDIVSLRTYLFKINRSKFLKNNNYLWFYHKRKNNNYLWFYHKRVLLFKKIKPYTYINTYNFIYVNLLDSFILSSCKNIFSVNICLPIKSKLVDILIDKNLSTSCCIYKYKLNNLYNYLHFTNIFINISEPLLRKYIYLLEYFSATYLTEEQIFILEKNKIKSILDINISHFEIDALYKYLIINLDSIMGLKYTYFFMNKLTLPLFEHFKHQKEQDRFISISNKKILKRISYISRWDRLQAYMPCLLTLTNWTYIKLIILNSISDILLSSIQNIIYIFYDTTNKFYELIRNLQHIPINDTFNKILQNMLLYKKYTKYINIININIFFVYTTSKIALKNTSKFLYLIIIFIFTSGYIIFTQLLFFYQSYCELQKEFEDIKSLIIPSYMMGLKRIIYRYPYTIYNSFLVITEKFENSIFGIRILFRSNNIFFKNFIKIWIKIIPNPINRIKFLKNTMFLSKISKYFFYLINKRNNIKKHCINDKIDKIEIWVENSINIFDEEERKFLVQFLTLKEEKDFLNLLSGLDHEFISKNIFSFKINDQPGFISLHYLLDIHQIDISTYIFRFKKYILLEKHILLSHFHKITYSQIFCVFNRSNEKPFSLRLSLSYKGVLVIGSIVTGLSYFIQYITKIPLVPLITIFISKFWGYKQKTTKLFDYFDNHVNSVKDTDDIYIKNINMLTMSTASNLDQLGLILQFELAKEISPCIIWIPNIHYLQMSEFYIGVGILDNYLFGDIERSSLGNILVIASTQIPKKVDPVLIDTNRFNICIKIRGLILSQQRKQFFIISYTKGFYFENKMFRSNKNKRNTDSFTMIDLITIINEVLSLSITRNSYNIDMNTIISAYHIINWNYTSKIISIKKNDILLYQIGRAFINNVFIRDFILDPISIYMNNKSYIRWNYYLYKWYLEFGTSIKKLTILFYIFSCSAGLIAKDLCSLYEEVGNKIILYEFIDNEFYIVKGLLQLEGDVSIYLPNFFGIERELHNSYNNKITLFNRLKLIYWKEWFDVIKDKLFSIIYNQFIFIKKNYELEFYNNIYEDEGKFLQFENDSVQNITWAPSIEQLCDNIYYFIKIGSEYLKYQLRIKYIFSEEYLKVLIVSQTNFPAYTSKRWFRNIKKLKNLDFLIYNHRFIIINRFLYISNVSNALTLYESYRYLLNIFISNRLLFYKLIKYLLINKWIFSDEIKNNTNNN</sequence>